<feature type="transmembrane region" description="Helical" evidence="1">
    <location>
        <begin position="23"/>
        <end position="47"/>
    </location>
</feature>
<evidence type="ECO:0000313" key="3">
    <source>
        <dbReference type="Proteomes" id="UP000076717"/>
    </source>
</evidence>
<keyword evidence="3" id="KW-1185">Reference proteome</keyword>
<proteinExistence type="predicted"/>
<evidence type="ECO:0000313" key="2">
    <source>
        <dbReference type="EMBL" id="KZX21293.1"/>
    </source>
</evidence>
<accession>A0A166HXA0</accession>
<organism evidence="2 3">
    <name type="scientific">Rathayibacter tanaceti</name>
    <dbReference type="NCBI Taxonomy" id="1671680"/>
    <lineage>
        <taxon>Bacteria</taxon>
        <taxon>Bacillati</taxon>
        <taxon>Actinomycetota</taxon>
        <taxon>Actinomycetes</taxon>
        <taxon>Micrococcales</taxon>
        <taxon>Microbacteriaceae</taxon>
        <taxon>Rathayibacter</taxon>
    </lineage>
</organism>
<keyword evidence="1" id="KW-1133">Transmembrane helix</keyword>
<evidence type="ECO:0008006" key="4">
    <source>
        <dbReference type="Google" id="ProtNLM"/>
    </source>
</evidence>
<sequence length="90" mass="9665">MTALSLTGEATGARGIGRAERTLAYMFIAIIIMTVLAFLAILVAPALGVRAYTGPLWQFVFAVPLVGLPIAFVMMIAMLIVGVRRRRAQS</sequence>
<protein>
    <recommendedName>
        <fullName evidence="4">Multidrug ABC transporter ATPase</fullName>
    </recommendedName>
</protein>
<feature type="transmembrane region" description="Helical" evidence="1">
    <location>
        <begin position="59"/>
        <end position="83"/>
    </location>
</feature>
<name>A0A166HXA0_9MICO</name>
<gene>
    <name evidence="2" type="ORF">ACH61_01568</name>
</gene>
<keyword evidence="1" id="KW-0812">Transmembrane</keyword>
<keyword evidence="1" id="KW-0472">Membrane</keyword>
<dbReference type="Proteomes" id="UP000076717">
    <property type="component" value="Unassembled WGS sequence"/>
</dbReference>
<reference evidence="2 3" key="1">
    <citation type="submission" date="2015-08" db="EMBL/GenBank/DDBJ databases">
        <title>Draft Genome Sequence of Rathayibacter sp. Strain VKM Ac-2596 Isolated from Leaf Gall Induced by Plant-Parasitic Nematodes.</title>
        <authorList>
            <person name="Vasilenko O.V."/>
            <person name="Starodumova I.P."/>
            <person name="Tarlachkov S.V."/>
            <person name="Dorofeeva L.V."/>
            <person name="Evtushenko L.I."/>
        </authorList>
    </citation>
    <scope>NUCLEOTIDE SEQUENCE [LARGE SCALE GENOMIC DNA]</scope>
    <source>
        <strain evidence="2 3">VKM Ac-2596</strain>
    </source>
</reference>
<dbReference type="AlphaFoldDB" id="A0A166HXA0"/>
<evidence type="ECO:0000256" key="1">
    <source>
        <dbReference type="SAM" id="Phobius"/>
    </source>
</evidence>
<dbReference type="RefSeq" id="WP_236713593.1">
    <property type="nucleotide sequence ID" value="NZ_LIIN01000045.1"/>
</dbReference>
<comment type="caution">
    <text evidence="2">The sequence shown here is derived from an EMBL/GenBank/DDBJ whole genome shotgun (WGS) entry which is preliminary data.</text>
</comment>
<dbReference type="EMBL" id="LIIN01000045">
    <property type="protein sequence ID" value="KZX21293.1"/>
    <property type="molecule type" value="Genomic_DNA"/>
</dbReference>